<evidence type="ECO:0000313" key="7">
    <source>
        <dbReference type="EMBL" id="ROV88109.1"/>
    </source>
</evidence>
<evidence type="ECO:0000259" key="6">
    <source>
        <dbReference type="PROSITE" id="PS51387"/>
    </source>
</evidence>
<evidence type="ECO:0000256" key="5">
    <source>
        <dbReference type="SAM" id="SignalP"/>
    </source>
</evidence>
<keyword evidence="2" id="KW-0285">Flavoprotein</keyword>
<keyword evidence="8" id="KW-1185">Reference proteome</keyword>
<dbReference type="GO" id="GO:0016491">
    <property type="term" value="F:oxidoreductase activity"/>
    <property type="evidence" value="ECO:0007669"/>
    <property type="project" value="UniProtKB-KW"/>
</dbReference>
<dbReference type="InterPro" id="IPR006094">
    <property type="entry name" value="Oxid_FAD_bind_N"/>
</dbReference>
<keyword evidence="4" id="KW-0560">Oxidoreductase</keyword>
<name>A0A423VB59_CYTCH</name>
<dbReference type="PANTHER" id="PTHR42973:SF22">
    <property type="entry name" value="FAD-BINDING PCMH-TYPE DOMAIN-CONTAINING PROTEIN-RELATED"/>
    <property type="match status" value="1"/>
</dbReference>
<dbReference type="PANTHER" id="PTHR42973">
    <property type="entry name" value="BINDING OXIDOREDUCTASE, PUTATIVE (AFU_ORTHOLOGUE AFUA_1G17690)-RELATED"/>
    <property type="match status" value="1"/>
</dbReference>
<dbReference type="InterPro" id="IPR012951">
    <property type="entry name" value="BBE"/>
</dbReference>
<dbReference type="PROSITE" id="PS51387">
    <property type="entry name" value="FAD_PCMH"/>
    <property type="match status" value="1"/>
</dbReference>
<dbReference type="InterPro" id="IPR050416">
    <property type="entry name" value="FAD-linked_Oxidoreductase"/>
</dbReference>
<dbReference type="InterPro" id="IPR036318">
    <property type="entry name" value="FAD-bd_PCMH-like_sf"/>
</dbReference>
<gene>
    <name evidence="7" type="ORF">VSDG_09375</name>
</gene>
<dbReference type="STRING" id="252740.A0A423VB59"/>
<keyword evidence="3" id="KW-0274">FAD</keyword>
<sequence length="483" mass="52785">MSRLAFIIYAVAAALPSAAKDACQRISSQIPGTISYPNSTIYESSNSYYSGQERELNPGCIFRPTSTSEVAEFVKSVTAHKDTQFAVRGGGHTLWAGAANIEGGITVDMRLMNETKVSSNRDTASLGPGGIYNTIYPQLEVYNLTVMGGRVPGIGVGGFATGGGMTFLSRRQGFSCDNVHGYEVVLASGEVVYANETSHSDLWLALKGGSNNFGIVTRFDVATFPHDLMWYNLVEYNYTDSVLQAQAEAFSRFMEPENFDDAAMMGIFMDYQGGTHSIYDALWYADNVANPAVYDAFTEIPNNGGLAELTTASDVVDTFGGQIPSTTGRAFQLTYSFENPDADVYMQLFKIWENSTSAFDDVEGMFAEFLIQPQPVARSTNLFGLTPGKTDYVIVDMTAAYSNESDDALVEKEMNNIVDKQKAVLKSGGYLIDFVYLNYADISQNVYSTWGADNVAQLQAVSRKYDPNGVFQHMVPGGYKVFN</sequence>
<dbReference type="AlphaFoldDB" id="A0A423VB59"/>
<dbReference type="Gene3D" id="3.30.465.10">
    <property type="match status" value="1"/>
</dbReference>
<evidence type="ECO:0000256" key="1">
    <source>
        <dbReference type="ARBA" id="ARBA00005466"/>
    </source>
</evidence>
<evidence type="ECO:0000256" key="3">
    <source>
        <dbReference type="ARBA" id="ARBA00022827"/>
    </source>
</evidence>
<dbReference type="OrthoDB" id="2151789at2759"/>
<reference evidence="7 8" key="1">
    <citation type="submission" date="2015-09" db="EMBL/GenBank/DDBJ databases">
        <title>Host preference determinants of Valsa canker pathogens revealed by comparative genomics.</title>
        <authorList>
            <person name="Yin Z."/>
            <person name="Huang L."/>
        </authorList>
    </citation>
    <scope>NUCLEOTIDE SEQUENCE [LARGE SCALE GENOMIC DNA]</scope>
    <source>
        <strain evidence="7 8">YSFL</strain>
    </source>
</reference>
<feature type="chain" id="PRO_5019332876" description="FAD-binding PCMH-type domain-containing protein" evidence="5">
    <location>
        <begin position="20"/>
        <end position="483"/>
    </location>
</feature>
<proteinExistence type="inferred from homology"/>
<accession>A0A423VB59</accession>
<keyword evidence="5" id="KW-0732">Signal</keyword>
<feature type="domain" description="FAD-binding PCMH-type" evidence="6">
    <location>
        <begin position="54"/>
        <end position="226"/>
    </location>
</feature>
<dbReference type="GO" id="GO:0071949">
    <property type="term" value="F:FAD binding"/>
    <property type="evidence" value="ECO:0007669"/>
    <property type="project" value="InterPro"/>
</dbReference>
<dbReference type="Pfam" id="PF08031">
    <property type="entry name" value="BBE"/>
    <property type="match status" value="1"/>
</dbReference>
<protein>
    <recommendedName>
        <fullName evidence="6">FAD-binding PCMH-type domain-containing protein</fullName>
    </recommendedName>
</protein>
<evidence type="ECO:0000256" key="2">
    <source>
        <dbReference type="ARBA" id="ARBA00022630"/>
    </source>
</evidence>
<organism evidence="7 8">
    <name type="scientific">Cytospora chrysosperma</name>
    <name type="common">Cytospora canker fungus</name>
    <name type="synonym">Sphaeria chrysosperma</name>
    <dbReference type="NCBI Taxonomy" id="252740"/>
    <lineage>
        <taxon>Eukaryota</taxon>
        <taxon>Fungi</taxon>
        <taxon>Dikarya</taxon>
        <taxon>Ascomycota</taxon>
        <taxon>Pezizomycotina</taxon>
        <taxon>Sordariomycetes</taxon>
        <taxon>Sordariomycetidae</taxon>
        <taxon>Diaporthales</taxon>
        <taxon>Cytosporaceae</taxon>
        <taxon>Cytospora</taxon>
    </lineage>
</organism>
<dbReference type="EMBL" id="LJZO01000071">
    <property type="protein sequence ID" value="ROV88109.1"/>
    <property type="molecule type" value="Genomic_DNA"/>
</dbReference>
<comment type="similarity">
    <text evidence="1">Belongs to the oxygen-dependent FAD-linked oxidoreductase family.</text>
</comment>
<dbReference type="Pfam" id="PF01565">
    <property type="entry name" value="FAD_binding_4"/>
    <property type="match status" value="1"/>
</dbReference>
<feature type="signal peptide" evidence="5">
    <location>
        <begin position="1"/>
        <end position="19"/>
    </location>
</feature>
<dbReference type="InterPro" id="IPR016169">
    <property type="entry name" value="FAD-bd_PCMH_sub2"/>
</dbReference>
<comment type="caution">
    <text evidence="7">The sequence shown here is derived from an EMBL/GenBank/DDBJ whole genome shotgun (WGS) entry which is preliminary data.</text>
</comment>
<dbReference type="Proteomes" id="UP000284375">
    <property type="component" value="Unassembled WGS sequence"/>
</dbReference>
<dbReference type="InterPro" id="IPR016166">
    <property type="entry name" value="FAD-bd_PCMH"/>
</dbReference>
<evidence type="ECO:0000256" key="4">
    <source>
        <dbReference type="ARBA" id="ARBA00023002"/>
    </source>
</evidence>
<evidence type="ECO:0000313" key="8">
    <source>
        <dbReference type="Proteomes" id="UP000284375"/>
    </source>
</evidence>
<dbReference type="SUPFAM" id="SSF56176">
    <property type="entry name" value="FAD-binding/transporter-associated domain-like"/>
    <property type="match status" value="1"/>
</dbReference>